<dbReference type="Pfam" id="PF00483">
    <property type="entry name" value="NTP_transferase"/>
    <property type="match status" value="1"/>
</dbReference>
<dbReference type="GO" id="GO:0047343">
    <property type="term" value="F:glucose-1-phosphate cytidylyltransferase activity"/>
    <property type="evidence" value="ECO:0007669"/>
    <property type="project" value="UniProtKB-EC"/>
</dbReference>
<dbReference type="SUPFAM" id="SSF53448">
    <property type="entry name" value="Nucleotide-diphospho-sugar transferases"/>
    <property type="match status" value="1"/>
</dbReference>
<accession>A0ABW9KI76</accession>
<dbReference type="InterPro" id="IPR005835">
    <property type="entry name" value="NTP_transferase_dom"/>
</dbReference>
<dbReference type="Gene3D" id="3.90.550.10">
    <property type="entry name" value="Spore Coat Polysaccharide Biosynthesis Protein SpsA, Chain A"/>
    <property type="match status" value="1"/>
</dbReference>
<protein>
    <submittedName>
        <fullName evidence="2">Glucose-1-phosphate cytidylyltransferase</fullName>
        <ecNumber evidence="2">2.7.7.33</ecNumber>
    </submittedName>
</protein>
<dbReference type="NCBIfam" id="TIGR02623">
    <property type="entry name" value="G1P_cyt_trans"/>
    <property type="match status" value="1"/>
</dbReference>
<comment type="caution">
    <text evidence="2">The sequence shown here is derived from an EMBL/GenBank/DDBJ whole genome shotgun (WGS) entry which is preliminary data.</text>
</comment>
<dbReference type="PANTHER" id="PTHR47183:SF1">
    <property type="entry name" value="GLUCOSE-1-PHOSPHATE CYTIDYLYLTRANSFERASE"/>
    <property type="match status" value="1"/>
</dbReference>
<dbReference type="Proteomes" id="UP001634747">
    <property type="component" value="Unassembled WGS sequence"/>
</dbReference>
<feature type="domain" description="Nucleotidyl transferase" evidence="1">
    <location>
        <begin position="2"/>
        <end position="228"/>
    </location>
</feature>
<evidence type="ECO:0000259" key="1">
    <source>
        <dbReference type="Pfam" id="PF00483"/>
    </source>
</evidence>
<keyword evidence="2" id="KW-0808">Transferase</keyword>
<reference evidence="2 3" key="1">
    <citation type="submission" date="2024-12" db="EMBL/GenBank/DDBJ databases">
        <authorList>
            <person name="Lee Y."/>
        </authorList>
    </citation>
    <scope>NUCLEOTIDE SEQUENCE [LARGE SCALE GENOMIC DNA]</scope>
    <source>
        <strain evidence="2 3">03SUJ4</strain>
    </source>
</reference>
<dbReference type="InterPro" id="IPR013446">
    <property type="entry name" value="G1P_cyt_trans-like"/>
</dbReference>
<organism evidence="2 3">
    <name type="scientific">Terriglobus aquaticus</name>
    <dbReference type="NCBI Taxonomy" id="940139"/>
    <lineage>
        <taxon>Bacteria</taxon>
        <taxon>Pseudomonadati</taxon>
        <taxon>Acidobacteriota</taxon>
        <taxon>Terriglobia</taxon>
        <taxon>Terriglobales</taxon>
        <taxon>Acidobacteriaceae</taxon>
        <taxon>Terriglobus</taxon>
    </lineage>
</organism>
<keyword evidence="3" id="KW-1185">Reference proteome</keyword>
<dbReference type="CDD" id="cd02524">
    <property type="entry name" value="G1P_cytidylyltransferase"/>
    <property type="match status" value="1"/>
</dbReference>
<evidence type="ECO:0000313" key="2">
    <source>
        <dbReference type="EMBL" id="MFN2975501.1"/>
    </source>
</evidence>
<dbReference type="InterPro" id="IPR046981">
    <property type="entry name" value="G1P_cyt_trans"/>
</dbReference>
<name>A0ABW9KI76_9BACT</name>
<dbReference type="RefSeq" id="WP_263412975.1">
    <property type="nucleotide sequence ID" value="NZ_BAABBH010000001.1"/>
</dbReference>
<dbReference type="PANTHER" id="PTHR47183">
    <property type="entry name" value="GLUCOSE-1-PHOSPHATE CYTIDYLYLTRANSFERASE-RELATED"/>
    <property type="match status" value="1"/>
</dbReference>
<proteinExistence type="predicted"/>
<dbReference type="EC" id="2.7.7.33" evidence="2"/>
<dbReference type="InterPro" id="IPR029044">
    <property type="entry name" value="Nucleotide-diphossugar_trans"/>
</dbReference>
<sequence>MKAVILAGGLGTRLSEETSVRPKPMVEIGGRPILWHIMKIYSHYGINDFIVCCGYKGYVIKEYFANYYLHMSDVTFDMEKNSMTVHGSVAEPWKVTLVDTGDGTGTGGRLRRVGKYLEGEEAFCMTYGDGVSDVNIAELIEFHKSHGKEVTLTSVQPQARFGALGLKDSHVYAFQEKPKDEGGWINGGFFVLSPRVLAEVTDDEWMFEREPMEALVAKGEVQAFFHHGFWQAMDALRDKHQLEELWAKGKAPWKLW</sequence>
<keyword evidence="2" id="KW-0548">Nucleotidyltransferase</keyword>
<evidence type="ECO:0000313" key="3">
    <source>
        <dbReference type="Proteomes" id="UP001634747"/>
    </source>
</evidence>
<gene>
    <name evidence="2" type="primary">rfbF</name>
    <name evidence="2" type="ORF">ACK2TP_06980</name>
</gene>
<dbReference type="EMBL" id="JBJYXY010000001">
    <property type="protein sequence ID" value="MFN2975501.1"/>
    <property type="molecule type" value="Genomic_DNA"/>
</dbReference>